<protein>
    <recommendedName>
        <fullName evidence="2">C17orf113 probable zinc finger domain-containing protein</fullName>
    </recommendedName>
</protein>
<dbReference type="PANTHER" id="PTHR46880">
    <property type="entry name" value="RAS-ASSOCIATING DOMAIN-CONTAINING PROTEIN"/>
    <property type="match status" value="1"/>
</dbReference>
<gene>
    <name evidence="3" type="ORF">HOLleu_01703</name>
</gene>
<dbReference type="AlphaFoldDB" id="A0A9Q1HKE5"/>
<accession>A0A9Q1HKE5</accession>
<evidence type="ECO:0000256" key="1">
    <source>
        <dbReference type="SAM" id="MobiDB-lite"/>
    </source>
</evidence>
<feature type="domain" description="C17orf113 probable zinc finger" evidence="2">
    <location>
        <begin position="85"/>
        <end position="145"/>
    </location>
</feature>
<feature type="compositionally biased region" description="Polar residues" evidence="1">
    <location>
        <begin position="29"/>
        <end position="46"/>
    </location>
</feature>
<feature type="region of interest" description="Disordered" evidence="1">
    <location>
        <begin position="1"/>
        <end position="46"/>
    </location>
</feature>
<dbReference type="SUPFAM" id="SSF53098">
    <property type="entry name" value="Ribonuclease H-like"/>
    <property type="match status" value="1"/>
</dbReference>
<dbReference type="Pfam" id="PF25431">
    <property type="entry name" value="zf-C17orf113"/>
    <property type="match status" value="1"/>
</dbReference>
<sequence length="713" mass="79615">MSQTITSFFKRKVPPKEPKQGDGSGLDSCGTSADVSIDTTQPAAETGCSSARATDVAAGLSENAAKKKKQKLATQFKPEWREGRPWLLYVENQGMFCSYCQKHNKAPYGRNVWNKKPTVRFRLETIKDHEKSAEHRDSVRLELTKSKNIATELTKPTVISRDGMIQAFMCLYFLAKNNIAHSTNFPKLLELEALLGEDILDKISKGQTAKYTSKMAIKEMLECISEVIETDILDNVRKSDSFSIMFDETTDVSVIEQFVIHARYIDESGNVEAKFLKILDALAKNEVDNRDPRTSGQGTDMNELDVGIIKLNADKICSTVTKYLEDNELDYVGEHCAAHKLNLAAKQSGKDFPIIQRFKRVLASLYAFYSRSAVRDKGRSVVQELLSETLNESGKISNPAETRWLSLGECAVKLKNIFTSVVVSLEREAEERADTTAAGLVKLMTKLEFVATLFLLCEVLPTVNRLSTVFQGARVNFADINLALSATLNTKKNLDLTPSVASLVERCNAQGISIQCKDLAQDIADFTTSVHEPFIGQLMENIEARFTDSDTDVMASFSYAFDPASYASPNAEELLCQHMEVLCKQFAIPRDQAISEVKDLIFYVTGSGHDSLGPKEFLSTLTARGSLYSTTFPSISKLATIYASLPPHTADCERDFSRVKLIKTNIRNRMGEDTLDCLLRISVEGPPIKEFDFERAARIWAEKKPRRYRVQLS</sequence>
<dbReference type="InterPro" id="IPR057456">
    <property type="entry name" value="Znf_C17orf113"/>
</dbReference>
<name>A0A9Q1HKE5_HOLLE</name>
<dbReference type="EMBL" id="JAIZAY010000001">
    <property type="protein sequence ID" value="KAJ8049110.1"/>
    <property type="molecule type" value="Genomic_DNA"/>
</dbReference>
<dbReference type="PANTHER" id="PTHR46880:SF5">
    <property type="entry name" value="DUF4371 DOMAIN-CONTAINING PROTEIN"/>
    <property type="match status" value="1"/>
</dbReference>
<dbReference type="Proteomes" id="UP001152320">
    <property type="component" value="Chromosome 1"/>
</dbReference>
<evidence type="ECO:0000313" key="4">
    <source>
        <dbReference type="Proteomes" id="UP001152320"/>
    </source>
</evidence>
<evidence type="ECO:0000313" key="3">
    <source>
        <dbReference type="EMBL" id="KAJ8049110.1"/>
    </source>
</evidence>
<proteinExistence type="predicted"/>
<dbReference type="OrthoDB" id="6159421at2759"/>
<evidence type="ECO:0000259" key="2">
    <source>
        <dbReference type="Pfam" id="PF25431"/>
    </source>
</evidence>
<reference evidence="3" key="1">
    <citation type="submission" date="2021-10" db="EMBL/GenBank/DDBJ databases">
        <title>Tropical sea cucumber genome reveals ecological adaptation and Cuvierian tubules defense mechanism.</title>
        <authorList>
            <person name="Chen T."/>
        </authorList>
    </citation>
    <scope>NUCLEOTIDE SEQUENCE</scope>
    <source>
        <strain evidence="3">Nanhai2018</strain>
        <tissue evidence="3">Muscle</tissue>
    </source>
</reference>
<keyword evidence="4" id="KW-1185">Reference proteome</keyword>
<comment type="caution">
    <text evidence="3">The sequence shown here is derived from an EMBL/GenBank/DDBJ whole genome shotgun (WGS) entry which is preliminary data.</text>
</comment>
<organism evidence="3 4">
    <name type="scientific">Holothuria leucospilota</name>
    <name type="common">Black long sea cucumber</name>
    <name type="synonym">Mertensiothuria leucospilota</name>
    <dbReference type="NCBI Taxonomy" id="206669"/>
    <lineage>
        <taxon>Eukaryota</taxon>
        <taxon>Metazoa</taxon>
        <taxon>Echinodermata</taxon>
        <taxon>Eleutherozoa</taxon>
        <taxon>Echinozoa</taxon>
        <taxon>Holothuroidea</taxon>
        <taxon>Aspidochirotacea</taxon>
        <taxon>Aspidochirotida</taxon>
        <taxon>Holothuriidae</taxon>
        <taxon>Holothuria</taxon>
    </lineage>
</organism>
<dbReference type="InterPro" id="IPR012337">
    <property type="entry name" value="RNaseH-like_sf"/>
</dbReference>